<dbReference type="SUPFAM" id="SSF48695">
    <property type="entry name" value="Multiheme cytochromes"/>
    <property type="match status" value="1"/>
</dbReference>
<dbReference type="Proteomes" id="UP000653797">
    <property type="component" value="Unassembled WGS sequence"/>
</dbReference>
<accession>A0A927B8M8</accession>
<organism evidence="1 2">
    <name type="scientific">Spirosoma validum</name>
    <dbReference type="NCBI Taxonomy" id="2771355"/>
    <lineage>
        <taxon>Bacteria</taxon>
        <taxon>Pseudomonadati</taxon>
        <taxon>Bacteroidota</taxon>
        <taxon>Cytophagia</taxon>
        <taxon>Cytophagales</taxon>
        <taxon>Cytophagaceae</taxon>
        <taxon>Spirosoma</taxon>
    </lineage>
</organism>
<name>A0A927B8M8_9BACT</name>
<dbReference type="RefSeq" id="WP_191043000.1">
    <property type="nucleotide sequence ID" value="NZ_JACXAA010000021.1"/>
</dbReference>
<reference evidence="1" key="1">
    <citation type="submission" date="2020-09" db="EMBL/GenBank/DDBJ databases">
        <authorList>
            <person name="Kim M.K."/>
        </authorList>
    </citation>
    <scope>NUCLEOTIDE SEQUENCE</scope>
    <source>
        <strain evidence="1">BT704</strain>
    </source>
</reference>
<comment type="caution">
    <text evidence="1">The sequence shown here is derived from an EMBL/GenBank/DDBJ whole genome shotgun (WGS) entry which is preliminary data.</text>
</comment>
<dbReference type="InterPro" id="IPR036280">
    <property type="entry name" value="Multihaem_cyt_sf"/>
</dbReference>
<dbReference type="AlphaFoldDB" id="A0A927B8M8"/>
<protein>
    <recommendedName>
        <fullName evidence="3">Cytochrome c</fullName>
    </recommendedName>
</protein>
<gene>
    <name evidence="1" type="ORF">IC230_31205</name>
</gene>
<evidence type="ECO:0008006" key="3">
    <source>
        <dbReference type="Google" id="ProtNLM"/>
    </source>
</evidence>
<keyword evidence="2" id="KW-1185">Reference proteome</keyword>
<dbReference type="EMBL" id="JACXAA010000021">
    <property type="protein sequence ID" value="MBD2757379.1"/>
    <property type="molecule type" value="Genomic_DNA"/>
</dbReference>
<sequence>MNPRSPHTSPRWLNQKTMAMLSVGLFVTTVVTSAFTEERTPTTRPFTLVPATAPVGRDSMASVKAFANVYKVLMSPRCMNCHPAGDIPLQGDDSHRHAMAPRRGIDGKGVYAMKCTNCHQPTNTPGLHTPPGNPDWHLPPATARMVFQGRTPNQLARQLVDPKQNGGKNMAQLLEHAHDGLVVAGWTPGEGRTLPPLSHAEFTKAWTTWIKTGAFAPKP</sequence>
<proteinExistence type="predicted"/>
<evidence type="ECO:0000313" key="2">
    <source>
        <dbReference type="Proteomes" id="UP000653797"/>
    </source>
</evidence>
<evidence type="ECO:0000313" key="1">
    <source>
        <dbReference type="EMBL" id="MBD2757379.1"/>
    </source>
</evidence>